<keyword evidence="1" id="KW-0472">Membrane</keyword>
<evidence type="ECO:0000313" key="2">
    <source>
        <dbReference type="EMBL" id="CAG9326770.1"/>
    </source>
</evidence>
<comment type="caution">
    <text evidence="2">The sequence shown here is derived from an EMBL/GenBank/DDBJ whole genome shotgun (WGS) entry which is preliminary data.</text>
</comment>
<protein>
    <submittedName>
        <fullName evidence="2">Uncharacterized protein</fullName>
    </submittedName>
</protein>
<dbReference type="EMBL" id="CAJZBQ010000041">
    <property type="protein sequence ID" value="CAG9326770.1"/>
    <property type="molecule type" value="Genomic_DNA"/>
</dbReference>
<dbReference type="Proteomes" id="UP001162131">
    <property type="component" value="Unassembled WGS sequence"/>
</dbReference>
<keyword evidence="1" id="KW-1133">Transmembrane helix</keyword>
<keyword evidence="3" id="KW-1185">Reference proteome</keyword>
<feature type="transmembrane region" description="Helical" evidence="1">
    <location>
        <begin position="20"/>
        <end position="48"/>
    </location>
</feature>
<dbReference type="AlphaFoldDB" id="A0AAU9JKJ8"/>
<accession>A0AAU9JKJ8</accession>
<feature type="transmembrane region" description="Helical" evidence="1">
    <location>
        <begin position="68"/>
        <end position="90"/>
    </location>
</feature>
<gene>
    <name evidence="2" type="ORF">BSTOLATCC_MIC42037</name>
</gene>
<evidence type="ECO:0000313" key="3">
    <source>
        <dbReference type="Proteomes" id="UP001162131"/>
    </source>
</evidence>
<organism evidence="2 3">
    <name type="scientific">Blepharisma stoltei</name>
    <dbReference type="NCBI Taxonomy" id="1481888"/>
    <lineage>
        <taxon>Eukaryota</taxon>
        <taxon>Sar</taxon>
        <taxon>Alveolata</taxon>
        <taxon>Ciliophora</taxon>
        <taxon>Postciliodesmatophora</taxon>
        <taxon>Heterotrichea</taxon>
        <taxon>Heterotrichida</taxon>
        <taxon>Blepharismidae</taxon>
        <taxon>Blepharisma</taxon>
    </lineage>
</organism>
<keyword evidence="1" id="KW-0812">Transmembrane</keyword>
<reference evidence="2" key="1">
    <citation type="submission" date="2021-09" db="EMBL/GenBank/DDBJ databases">
        <authorList>
            <consortium name="AG Swart"/>
            <person name="Singh M."/>
            <person name="Singh A."/>
            <person name="Seah K."/>
            <person name="Emmerich C."/>
        </authorList>
    </citation>
    <scope>NUCLEOTIDE SEQUENCE</scope>
    <source>
        <strain evidence="2">ATCC30299</strain>
    </source>
</reference>
<name>A0AAU9JKJ8_9CILI</name>
<evidence type="ECO:0000256" key="1">
    <source>
        <dbReference type="SAM" id="Phobius"/>
    </source>
</evidence>
<sequence>MNCLPHVSTGHIYCLSPKVLWCFLCGTFWISDAWFFTFSSLFGFGGFSGSSVMLNPPGTFSSITNTGWNLWVWSLAIFKIVWTLGAPTLLKRSTGSLILKSLSEVDVRRLSAIFWLGQDYELTDKPNSRRLRFN</sequence>
<proteinExistence type="predicted"/>